<keyword evidence="1" id="KW-1133">Transmembrane helix</keyword>
<dbReference type="OrthoDB" id="5600060at2759"/>
<dbReference type="EMBL" id="VSRR010103994">
    <property type="protein sequence ID" value="MPC95924.1"/>
    <property type="molecule type" value="Genomic_DNA"/>
</dbReference>
<protein>
    <submittedName>
        <fullName evidence="2">Integrator complex subunit 9</fullName>
    </submittedName>
</protein>
<gene>
    <name evidence="2" type="primary">ints9_0</name>
    <name evidence="2" type="ORF">E2C01_091153</name>
</gene>
<comment type="caution">
    <text evidence="2">The sequence shown here is derived from an EMBL/GenBank/DDBJ whole genome shotgun (WGS) entry which is preliminary data.</text>
</comment>
<evidence type="ECO:0000256" key="1">
    <source>
        <dbReference type="SAM" id="Phobius"/>
    </source>
</evidence>
<reference evidence="2 3" key="1">
    <citation type="submission" date="2019-05" db="EMBL/GenBank/DDBJ databases">
        <title>Another draft genome of Portunus trituberculatus and its Hox gene families provides insights of decapod evolution.</title>
        <authorList>
            <person name="Jeong J.-H."/>
            <person name="Song I."/>
            <person name="Kim S."/>
            <person name="Choi T."/>
            <person name="Kim D."/>
            <person name="Ryu S."/>
            <person name="Kim W."/>
        </authorList>
    </citation>
    <scope>NUCLEOTIDE SEQUENCE [LARGE SCALE GENOMIC DNA]</scope>
    <source>
        <tissue evidence="2">Muscle</tissue>
    </source>
</reference>
<feature type="transmembrane region" description="Helical" evidence="1">
    <location>
        <begin position="49"/>
        <end position="68"/>
    </location>
</feature>
<name>A0A5B7JUA3_PORTR</name>
<keyword evidence="1" id="KW-0472">Membrane</keyword>
<organism evidence="2 3">
    <name type="scientific">Portunus trituberculatus</name>
    <name type="common">Swimming crab</name>
    <name type="synonym">Neptunus trituberculatus</name>
    <dbReference type="NCBI Taxonomy" id="210409"/>
    <lineage>
        <taxon>Eukaryota</taxon>
        <taxon>Metazoa</taxon>
        <taxon>Ecdysozoa</taxon>
        <taxon>Arthropoda</taxon>
        <taxon>Crustacea</taxon>
        <taxon>Multicrustacea</taxon>
        <taxon>Malacostraca</taxon>
        <taxon>Eumalacostraca</taxon>
        <taxon>Eucarida</taxon>
        <taxon>Decapoda</taxon>
        <taxon>Pleocyemata</taxon>
        <taxon>Brachyura</taxon>
        <taxon>Eubrachyura</taxon>
        <taxon>Portunoidea</taxon>
        <taxon>Portunidae</taxon>
        <taxon>Portuninae</taxon>
        <taxon>Portunus</taxon>
    </lineage>
</organism>
<accession>A0A5B7JUA3</accession>
<dbReference type="AlphaFoldDB" id="A0A5B7JUA3"/>
<proteinExistence type="predicted"/>
<evidence type="ECO:0000313" key="2">
    <source>
        <dbReference type="EMBL" id="MPC95924.1"/>
    </source>
</evidence>
<sequence length="69" mass="7983">MLDCGLDMTSVSHFLPLPLVSSARLNSLNTWVPRDTDSQLEGVRIADSLYLSFFFVLFFFFLFSFCFLF</sequence>
<evidence type="ECO:0000313" key="3">
    <source>
        <dbReference type="Proteomes" id="UP000324222"/>
    </source>
</evidence>
<keyword evidence="3" id="KW-1185">Reference proteome</keyword>
<keyword evidence="1" id="KW-0812">Transmembrane</keyword>
<dbReference type="Proteomes" id="UP000324222">
    <property type="component" value="Unassembled WGS sequence"/>
</dbReference>